<sequence length="149" mass="16397">MSINHTFSDSLSQKITMYLLSLTTPFSFPRQLQSGFPLHLSSGSATLWTVISPTRSMIWAHAYTKEILQKQFGGITPKQCVVSSSTIDVRGVLLWAPPRPGFVKINVDGIAKGCPRLTRCGGVLQNEMGETSALFSGPCLPRRLLQLKF</sequence>
<name>A0A5D2ML94_GOSTO</name>
<dbReference type="Proteomes" id="UP000322667">
    <property type="component" value="Chromosome A13"/>
</dbReference>
<accession>A0A5D2ML94</accession>
<reference evidence="1 2" key="1">
    <citation type="submission" date="2019-07" db="EMBL/GenBank/DDBJ databases">
        <title>WGS assembly of Gossypium tomentosum.</title>
        <authorList>
            <person name="Chen Z.J."/>
            <person name="Sreedasyam A."/>
            <person name="Ando A."/>
            <person name="Song Q."/>
            <person name="De L."/>
            <person name="Hulse-Kemp A."/>
            <person name="Ding M."/>
            <person name="Ye W."/>
            <person name="Kirkbride R."/>
            <person name="Jenkins J."/>
            <person name="Plott C."/>
            <person name="Lovell J."/>
            <person name="Lin Y.-M."/>
            <person name="Vaughn R."/>
            <person name="Liu B."/>
            <person name="Li W."/>
            <person name="Simpson S."/>
            <person name="Scheffler B."/>
            <person name="Saski C."/>
            <person name="Grover C."/>
            <person name="Hu G."/>
            <person name="Conover J."/>
            <person name="Carlson J."/>
            <person name="Shu S."/>
            <person name="Boston L."/>
            <person name="Williams M."/>
            <person name="Peterson D."/>
            <person name="Mcgee K."/>
            <person name="Jones D."/>
            <person name="Wendel J."/>
            <person name="Stelly D."/>
            <person name="Grimwood J."/>
            <person name="Schmutz J."/>
        </authorList>
    </citation>
    <scope>NUCLEOTIDE SEQUENCE [LARGE SCALE GENOMIC DNA]</scope>
    <source>
        <strain evidence="1">7179.01</strain>
    </source>
</reference>
<evidence type="ECO:0000313" key="2">
    <source>
        <dbReference type="Proteomes" id="UP000322667"/>
    </source>
</evidence>
<protein>
    <recommendedName>
        <fullName evidence="3">RNase H type-1 domain-containing protein</fullName>
    </recommendedName>
</protein>
<keyword evidence="2" id="KW-1185">Reference proteome</keyword>
<evidence type="ECO:0000313" key="1">
    <source>
        <dbReference type="EMBL" id="TYH92205.1"/>
    </source>
</evidence>
<organism evidence="1 2">
    <name type="scientific">Gossypium tomentosum</name>
    <name type="common">Hawaiian cotton</name>
    <name type="synonym">Gossypium sandvicense</name>
    <dbReference type="NCBI Taxonomy" id="34277"/>
    <lineage>
        <taxon>Eukaryota</taxon>
        <taxon>Viridiplantae</taxon>
        <taxon>Streptophyta</taxon>
        <taxon>Embryophyta</taxon>
        <taxon>Tracheophyta</taxon>
        <taxon>Spermatophyta</taxon>
        <taxon>Magnoliopsida</taxon>
        <taxon>eudicotyledons</taxon>
        <taxon>Gunneridae</taxon>
        <taxon>Pentapetalae</taxon>
        <taxon>rosids</taxon>
        <taxon>malvids</taxon>
        <taxon>Malvales</taxon>
        <taxon>Malvaceae</taxon>
        <taxon>Malvoideae</taxon>
        <taxon>Gossypium</taxon>
    </lineage>
</organism>
<proteinExistence type="predicted"/>
<evidence type="ECO:0008006" key="3">
    <source>
        <dbReference type="Google" id="ProtNLM"/>
    </source>
</evidence>
<gene>
    <name evidence="1" type="ORF">ES332_A13G166100v1</name>
</gene>
<dbReference type="EMBL" id="CM017622">
    <property type="protein sequence ID" value="TYH92205.1"/>
    <property type="molecule type" value="Genomic_DNA"/>
</dbReference>
<dbReference type="AlphaFoldDB" id="A0A5D2ML94"/>